<feature type="chain" id="PRO_5035360059" evidence="2">
    <location>
        <begin position="17"/>
        <end position="701"/>
    </location>
</feature>
<feature type="transmembrane region" description="Helical" evidence="1">
    <location>
        <begin position="682"/>
        <end position="700"/>
    </location>
</feature>
<dbReference type="Proteomes" id="UP000095284">
    <property type="component" value="Unplaced"/>
</dbReference>
<dbReference type="SMR" id="A0A1I7SEN5"/>
<dbReference type="PANTHER" id="PTHR21523">
    <property type="match status" value="1"/>
</dbReference>
<gene>
    <name evidence="3" type="ORF">BXYJ_LOCUS3116</name>
</gene>
<proteinExistence type="predicted"/>
<evidence type="ECO:0000256" key="1">
    <source>
        <dbReference type="SAM" id="Phobius"/>
    </source>
</evidence>
<dbReference type="AlphaFoldDB" id="A0A1I7SEN5"/>
<name>A0A1I7SEN5_BURXY</name>
<dbReference type="OrthoDB" id="5917548at2759"/>
<feature type="transmembrane region" description="Helical" evidence="1">
    <location>
        <begin position="580"/>
        <end position="600"/>
    </location>
</feature>
<feature type="transmembrane region" description="Helical" evidence="1">
    <location>
        <begin position="612"/>
        <end position="634"/>
    </location>
</feature>
<feature type="signal peptide" evidence="2">
    <location>
        <begin position="1"/>
        <end position="16"/>
    </location>
</feature>
<keyword evidence="2" id="KW-0732">Signal</keyword>
<accession>A0A1I7SEN5</accession>
<evidence type="ECO:0000313" key="4">
    <source>
        <dbReference type="EMBL" id="CAG9092893.1"/>
    </source>
</evidence>
<dbReference type="Proteomes" id="UP000659654">
    <property type="component" value="Unassembled WGS sequence"/>
</dbReference>
<dbReference type="PANTHER" id="PTHR21523:SF37">
    <property type="entry name" value="MLT-TEN (MLT-10) RELATED"/>
    <property type="match status" value="1"/>
</dbReference>
<keyword evidence="1" id="KW-0812">Transmembrane</keyword>
<evidence type="ECO:0000313" key="3">
    <source>
        <dbReference type="EMBL" id="CAD5213610.1"/>
    </source>
</evidence>
<keyword evidence="1" id="KW-1133">Transmembrane helix</keyword>
<evidence type="ECO:0000313" key="7">
    <source>
        <dbReference type="WBParaSite" id="BXY_1149400.1"/>
    </source>
</evidence>
<dbReference type="Pfam" id="PF04870">
    <property type="entry name" value="Moulting_cycle"/>
    <property type="match status" value="1"/>
</dbReference>
<dbReference type="InterPro" id="IPR006954">
    <property type="entry name" value="Mlt-10-like"/>
</dbReference>
<keyword evidence="1" id="KW-0472">Membrane</keyword>
<sequence>MLRLFLVTLISPTAIGGFRAPNEVNLDFEIQRQPGDKYYRANIKDDDMMEMYQKWIDTGLSSLMSAIANQKLKRQRRTVIQQYGQCSAKATDIPKHAKCLTKLLNDEIKPQPSYKSRKVSRLFRYKGSNLWTGSFKTDGRSDFRLRRSLSAKSSTYYKLNSNKQKLTPFGRIAKSLLESVKKMKKKENLPKWQETVKSLRENGKKRRKFKELVENDSEETLSQIQMAAFKSKLMNKTELTADIDVDGMVEDPKKLKEFLKNRKKPITQEERVVNLIRNGMKLAYSLAGQNTTDFESKTMKLISPRFLGLVPDEEEEEKDSINVISPSLFALHNEGKGIENLTSLPNLLQGFSSQDQQLWLDVIMEATGVNDEDAKLKEQVQHYEFNKTMSLMTNITNLKDEHGAPYYATKENITELGGSTETIELFEKLNQNFSKTQLREMNSTGYSILTKPQIELLYGPSSPHPKLEVYRRLMNMSEPQIRRQMRKEFEVMAKMKEIKIDKPQFETDNGHVRRKRQLLPGIVLSPIANTIALLNPLLASQPFILSPVLLTPIILSPSVFGAVILSPWLFVPVILAPRVLGSLILSPFALSPLILTPFAMHPAILSPGVLSPIILSPLLMVPFVLSPQCFTPVILSPLCLSPVILNPMVGSPLILSPFVLSPIVGSPMVLSALVLSPYALSPVVFSPLIAFVVFLSPSWLS</sequence>
<dbReference type="WBParaSite" id="BXY_1149400.1">
    <property type="protein sequence ID" value="BXY_1149400.1"/>
    <property type="gene ID" value="BXY_1149400"/>
</dbReference>
<evidence type="ECO:0000256" key="2">
    <source>
        <dbReference type="SAM" id="SignalP"/>
    </source>
</evidence>
<dbReference type="eggNOG" id="ENOG502SC9C">
    <property type="taxonomic scope" value="Eukaryota"/>
</dbReference>
<dbReference type="EMBL" id="CAJFCV020000002">
    <property type="protein sequence ID" value="CAG9092893.1"/>
    <property type="molecule type" value="Genomic_DNA"/>
</dbReference>
<protein>
    <submittedName>
        <fullName evidence="3">(pine wood nematode) hypothetical protein</fullName>
    </submittedName>
</protein>
<dbReference type="Proteomes" id="UP000582659">
    <property type="component" value="Unassembled WGS sequence"/>
</dbReference>
<organism evidence="5 7">
    <name type="scientific">Bursaphelenchus xylophilus</name>
    <name type="common">Pinewood nematode worm</name>
    <name type="synonym">Aphelenchoides xylophilus</name>
    <dbReference type="NCBI Taxonomy" id="6326"/>
    <lineage>
        <taxon>Eukaryota</taxon>
        <taxon>Metazoa</taxon>
        <taxon>Ecdysozoa</taxon>
        <taxon>Nematoda</taxon>
        <taxon>Chromadorea</taxon>
        <taxon>Rhabditida</taxon>
        <taxon>Tylenchina</taxon>
        <taxon>Tylenchomorpha</taxon>
        <taxon>Aphelenchoidea</taxon>
        <taxon>Aphelenchoididae</taxon>
        <taxon>Bursaphelenchus</taxon>
    </lineage>
</organism>
<evidence type="ECO:0000313" key="5">
    <source>
        <dbReference type="Proteomes" id="UP000095284"/>
    </source>
</evidence>
<reference evidence="4" key="2">
    <citation type="submission" date="2020-08" db="EMBL/GenBank/DDBJ databases">
        <authorList>
            <person name="Kikuchi T."/>
        </authorList>
    </citation>
    <scope>NUCLEOTIDE SEQUENCE</scope>
    <source>
        <strain evidence="3">Ka4C1</strain>
    </source>
</reference>
<reference evidence="7" key="1">
    <citation type="submission" date="2016-11" db="UniProtKB">
        <authorList>
            <consortium name="WormBaseParasite"/>
        </authorList>
    </citation>
    <scope>IDENTIFICATION</scope>
</reference>
<feature type="transmembrane region" description="Helical" evidence="1">
    <location>
        <begin position="550"/>
        <end position="574"/>
    </location>
</feature>
<dbReference type="EMBL" id="CAJFDI010000002">
    <property type="protein sequence ID" value="CAD5213610.1"/>
    <property type="molecule type" value="Genomic_DNA"/>
</dbReference>
<evidence type="ECO:0000313" key="6">
    <source>
        <dbReference type="Proteomes" id="UP000659654"/>
    </source>
</evidence>
<keyword evidence="6" id="KW-1185">Reference proteome</keyword>